<evidence type="ECO:0000256" key="1">
    <source>
        <dbReference type="ARBA" id="ARBA00022967"/>
    </source>
</evidence>
<gene>
    <name evidence="2" type="ORF">AVDCRST_MAG01-01-3268</name>
</gene>
<evidence type="ECO:0000313" key="2">
    <source>
        <dbReference type="EMBL" id="CAA9436072.1"/>
    </source>
</evidence>
<sequence>RVSIARALALEPEVLLMDEPTSALDEAARRRVEDLARGLNARLGLTMVFVSHDLAQVERVADRVILLAEGMSVGAWGRDEFFSGAGAQARRLLSGKL</sequence>
<dbReference type="PANTHER" id="PTHR43423:SF1">
    <property type="entry name" value="ABC TRANSPORTER I FAMILY MEMBER 17"/>
    <property type="match status" value="1"/>
</dbReference>
<dbReference type="SUPFAM" id="SSF52540">
    <property type="entry name" value="P-loop containing nucleoside triphosphate hydrolases"/>
    <property type="match status" value="1"/>
</dbReference>
<feature type="non-terminal residue" evidence="2">
    <location>
        <position position="1"/>
    </location>
</feature>
<dbReference type="Gene3D" id="3.40.50.300">
    <property type="entry name" value="P-loop containing nucleotide triphosphate hydrolases"/>
    <property type="match status" value="1"/>
</dbReference>
<dbReference type="PANTHER" id="PTHR43423">
    <property type="entry name" value="ABC TRANSPORTER I FAMILY MEMBER 17"/>
    <property type="match status" value="1"/>
</dbReference>
<dbReference type="AlphaFoldDB" id="A0A6J4Q8Q9"/>
<dbReference type="InterPro" id="IPR027417">
    <property type="entry name" value="P-loop_NTPase"/>
</dbReference>
<name>A0A6J4Q8Q9_9ACTN</name>
<accession>A0A6J4Q8Q9</accession>
<keyword evidence="1" id="KW-1278">Translocase</keyword>
<proteinExistence type="predicted"/>
<organism evidence="2">
    <name type="scientific">uncultured Rubrobacteraceae bacterium</name>
    <dbReference type="NCBI Taxonomy" id="349277"/>
    <lineage>
        <taxon>Bacteria</taxon>
        <taxon>Bacillati</taxon>
        <taxon>Actinomycetota</taxon>
        <taxon>Rubrobacteria</taxon>
        <taxon>Rubrobacterales</taxon>
        <taxon>Rubrobacteraceae</taxon>
        <taxon>environmental samples</taxon>
    </lineage>
</organism>
<reference evidence="2" key="1">
    <citation type="submission" date="2020-02" db="EMBL/GenBank/DDBJ databases">
        <authorList>
            <person name="Meier V. D."/>
        </authorList>
    </citation>
    <scope>NUCLEOTIDE SEQUENCE</scope>
    <source>
        <strain evidence="2">AVDCRST_MAG01</strain>
    </source>
</reference>
<protein>
    <submittedName>
        <fullName evidence="2">Uncharacterized protein</fullName>
    </submittedName>
</protein>
<dbReference type="EMBL" id="CADCUW010000426">
    <property type="protein sequence ID" value="CAA9436072.1"/>
    <property type="molecule type" value="Genomic_DNA"/>
</dbReference>